<evidence type="ECO:0000313" key="1">
    <source>
        <dbReference type="EMBL" id="EHM51040.1"/>
    </source>
</evidence>
<organism evidence="1 2">
    <name type="scientific">Flavonifractor plautii ATCC 29863</name>
    <dbReference type="NCBI Taxonomy" id="411475"/>
    <lineage>
        <taxon>Bacteria</taxon>
        <taxon>Bacillati</taxon>
        <taxon>Bacillota</taxon>
        <taxon>Clostridia</taxon>
        <taxon>Eubacteriales</taxon>
        <taxon>Oscillospiraceae</taxon>
        <taxon>Flavonifractor</taxon>
    </lineage>
</organism>
<dbReference type="EMBL" id="AGCK01000138">
    <property type="protein sequence ID" value="EHM51040.1"/>
    <property type="molecule type" value="Genomic_DNA"/>
</dbReference>
<protein>
    <submittedName>
        <fullName evidence="1">Uncharacterized protein</fullName>
    </submittedName>
</protein>
<evidence type="ECO:0000313" key="2">
    <source>
        <dbReference type="Proteomes" id="UP000004459"/>
    </source>
</evidence>
<reference evidence="1 2" key="1">
    <citation type="submission" date="2011-08" db="EMBL/GenBank/DDBJ databases">
        <authorList>
            <person name="Weinstock G."/>
            <person name="Sodergren E."/>
            <person name="Clifton S."/>
            <person name="Fulton L."/>
            <person name="Fulton B."/>
            <person name="Courtney L."/>
            <person name="Fronick C."/>
            <person name="Harrison M."/>
            <person name="Strong C."/>
            <person name="Farmer C."/>
            <person name="Delahaunty K."/>
            <person name="Markovic C."/>
            <person name="Hall O."/>
            <person name="Minx P."/>
            <person name="Tomlinson C."/>
            <person name="Mitreva M."/>
            <person name="Hou S."/>
            <person name="Chen J."/>
            <person name="Wollam A."/>
            <person name="Pepin K.H."/>
            <person name="Johnson M."/>
            <person name="Bhonagiri V."/>
            <person name="Zhang X."/>
            <person name="Suruliraj S."/>
            <person name="Warren W."/>
            <person name="Chinwalla A."/>
            <person name="Mardis E.R."/>
            <person name="Wilson R.K."/>
        </authorList>
    </citation>
    <scope>NUCLEOTIDE SEQUENCE [LARGE SCALE GENOMIC DNA]</scope>
    <source>
        <strain evidence="1 2">ATCC 29863</strain>
    </source>
</reference>
<dbReference type="Proteomes" id="UP000004459">
    <property type="component" value="Unassembled WGS sequence"/>
</dbReference>
<name>G9YQP3_FLAPL</name>
<gene>
    <name evidence="1" type="ORF">HMPREF0372_01836</name>
</gene>
<dbReference type="AlphaFoldDB" id="G9YQP3"/>
<dbReference type="HOGENOM" id="CLU_2751912_0_0_9"/>
<accession>G9YQP3</accession>
<comment type="caution">
    <text evidence="1">The sequence shown here is derived from an EMBL/GenBank/DDBJ whole genome shotgun (WGS) entry which is preliminary data.</text>
</comment>
<proteinExistence type="predicted"/>
<sequence>MNLVRAQRLVPATSPKSWTLPRLEHQAMKPLSLKHPQSLLRKAKKGGVLVPRTSHWTLSVRTAGLQMGMH</sequence>